<keyword evidence="4" id="KW-1185">Reference proteome</keyword>
<organism evidence="3 4">
    <name type="scientific">Prorocentrum cordatum</name>
    <dbReference type="NCBI Taxonomy" id="2364126"/>
    <lineage>
        <taxon>Eukaryota</taxon>
        <taxon>Sar</taxon>
        <taxon>Alveolata</taxon>
        <taxon>Dinophyceae</taxon>
        <taxon>Prorocentrales</taxon>
        <taxon>Prorocentraceae</taxon>
        <taxon>Prorocentrum</taxon>
    </lineage>
</organism>
<evidence type="ECO:0000313" key="3">
    <source>
        <dbReference type="EMBL" id="CAK0909698.1"/>
    </source>
</evidence>
<dbReference type="InterPro" id="IPR029071">
    <property type="entry name" value="Ubiquitin-like_domsf"/>
</dbReference>
<dbReference type="Gene3D" id="3.10.20.90">
    <property type="entry name" value="Phosphatidylinositol 3-kinase Catalytic Subunit, Chain A, domain 1"/>
    <property type="match status" value="1"/>
</dbReference>
<protein>
    <recommendedName>
        <fullName evidence="2">C2 domain-containing protein</fullName>
    </recommendedName>
</protein>
<dbReference type="InterPro" id="IPR035892">
    <property type="entry name" value="C2_domain_sf"/>
</dbReference>
<dbReference type="SUPFAM" id="SSF54236">
    <property type="entry name" value="Ubiquitin-like"/>
    <property type="match status" value="1"/>
</dbReference>
<dbReference type="Pfam" id="PF00168">
    <property type="entry name" value="C2"/>
    <property type="match status" value="2"/>
</dbReference>
<evidence type="ECO:0000259" key="2">
    <source>
        <dbReference type="PROSITE" id="PS50004"/>
    </source>
</evidence>
<dbReference type="EMBL" id="CAUYUJ010022243">
    <property type="protein sequence ID" value="CAK0909698.1"/>
    <property type="molecule type" value="Genomic_DNA"/>
</dbReference>
<dbReference type="SUPFAM" id="SSF49562">
    <property type="entry name" value="C2 domain (Calcium/lipid-binding domain, CaLB)"/>
    <property type="match status" value="2"/>
</dbReference>
<accession>A0ABN9YAF4</accession>
<dbReference type="Gene3D" id="2.60.40.150">
    <property type="entry name" value="C2 domain"/>
    <property type="match status" value="1"/>
</dbReference>
<feature type="compositionally biased region" description="Basic and acidic residues" evidence="1">
    <location>
        <begin position="178"/>
        <end position="190"/>
    </location>
</feature>
<gene>
    <name evidence="3" type="ORF">PCOR1329_LOCUS84051</name>
</gene>
<evidence type="ECO:0000313" key="4">
    <source>
        <dbReference type="Proteomes" id="UP001189429"/>
    </source>
</evidence>
<feature type="compositionally biased region" description="Basic and acidic residues" evidence="1">
    <location>
        <begin position="550"/>
        <end position="569"/>
    </location>
</feature>
<proteinExistence type="predicted"/>
<feature type="region of interest" description="Disordered" evidence="1">
    <location>
        <begin position="163"/>
        <end position="220"/>
    </location>
</feature>
<comment type="caution">
    <text evidence="3">The sequence shown here is derived from an EMBL/GenBank/DDBJ whole genome shotgun (WGS) entry which is preliminary data.</text>
</comment>
<dbReference type="Proteomes" id="UP001189429">
    <property type="component" value="Unassembled WGS sequence"/>
</dbReference>
<evidence type="ECO:0000256" key="1">
    <source>
        <dbReference type="SAM" id="MobiDB-lite"/>
    </source>
</evidence>
<feature type="domain" description="C2" evidence="2">
    <location>
        <begin position="326"/>
        <end position="442"/>
    </location>
</feature>
<dbReference type="InterPro" id="IPR000008">
    <property type="entry name" value="C2_dom"/>
</dbReference>
<reference evidence="3" key="1">
    <citation type="submission" date="2023-10" db="EMBL/GenBank/DDBJ databases">
        <authorList>
            <person name="Chen Y."/>
            <person name="Shah S."/>
            <person name="Dougan E. K."/>
            <person name="Thang M."/>
            <person name="Chan C."/>
        </authorList>
    </citation>
    <scope>NUCLEOTIDE SEQUENCE [LARGE SCALE GENOMIC DNA]</scope>
</reference>
<feature type="region of interest" description="Disordered" evidence="1">
    <location>
        <begin position="545"/>
        <end position="576"/>
    </location>
</feature>
<feature type="domain" description="C2" evidence="2">
    <location>
        <begin position="454"/>
        <end position="590"/>
    </location>
</feature>
<feature type="region of interest" description="Disordered" evidence="1">
    <location>
        <begin position="357"/>
        <end position="384"/>
    </location>
</feature>
<name>A0ABN9YAF4_9DINO</name>
<feature type="region of interest" description="Disordered" evidence="1">
    <location>
        <begin position="502"/>
        <end position="527"/>
    </location>
</feature>
<feature type="compositionally biased region" description="Gly residues" evidence="1">
    <location>
        <begin position="39"/>
        <end position="63"/>
    </location>
</feature>
<sequence>MGRAEACEPRAVAPLGTARGAGSAEPAGQRPPPACARSGGRGRGAGSGGRGRGPGGRGRGGAGSEVAYAPSEELDPEDGDVREVQLWRGITGQIFTTIRCKPSTTVLQAKEAVEALTGVPLKQQRLLSFGSRDVLTDDALVCTECISSCGGLQIMIDDPRPIAWEDSSSEEDPLSSSEDQKSDAAAEDRQGSGGPSAREAEGGPEAGAGGAGAARAARRGPAKLQHHLVLPRELQMPGFDVLRRDTGVSLRLHGPGIRGAGRHEEEPAARRIEEQETELILSLSSKAVARAEELVRGRGGLLDQLRRFCEQRRLPAPGDLELWSLPGYRPGAAAEKPKEPATFTMVQLETGFGDLHEGKEAKKKAKPKAKPKAKAKAKTEKGPKPDVEWNEEFLFTGVTNPGLCTLSVNVLDAEGDQSKRLGETTLPLGILGARAGMQDFEEEIAGFFYKTKVKFQIDNFGSWGNGKPEENKLYVMIKGAVGLPTHVGSFIRSKETDPYLQLDLKGPDGDVLQSKSTKGDPKGSDPQWDEELVFENIANPAACTLPAGDARGREEEARDQQDEQGDERLRGHRNATPGLLHESQGQCFQICFYASLSGCFARIILIVIPHYFSGEENGTDIHFRNFLSRIGAGPLRRRPRHLPLRAPRAWEGGPVPIQDIRADL</sequence>
<feature type="compositionally biased region" description="Basic residues" evidence="1">
    <location>
        <begin position="361"/>
        <end position="376"/>
    </location>
</feature>
<feature type="region of interest" description="Disordered" evidence="1">
    <location>
        <begin position="1"/>
        <end position="79"/>
    </location>
</feature>
<dbReference type="PROSITE" id="PS50004">
    <property type="entry name" value="C2"/>
    <property type="match status" value="2"/>
</dbReference>